<dbReference type="EMBL" id="DVMO01000026">
    <property type="protein sequence ID" value="HIU27078.1"/>
    <property type="molecule type" value="Genomic_DNA"/>
</dbReference>
<dbReference type="InterPro" id="IPR058240">
    <property type="entry name" value="rSAM_sf"/>
</dbReference>
<protein>
    <submittedName>
        <fullName evidence="2">TIGR03960 family B12-binding radical SAM protein</fullName>
    </submittedName>
</protein>
<dbReference type="GO" id="GO:0051536">
    <property type="term" value="F:iron-sulfur cluster binding"/>
    <property type="evidence" value="ECO:0007669"/>
    <property type="project" value="InterPro"/>
</dbReference>
<evidence type="ECO:0000313" key="2">
    <source>
        <dbReference type="EMBL" id="HIU27078.1"/>
    </source>
</evidence>
<dbReference type="InterPro" id="IPR045784">
    <property type="entry name" value="Radical_SAM_N2"/>
</dbReference>
<dbReference type="Gene3D" id="3.80.30.20">
    <property type="entry name" value="tm_1862 like domain"/>
    <property type="match status" value="1"/>
</dbReference>
<proteinExistence type="predicted"/>
<dbReference type="CDD" id="cd00077">
    <property type="entry name" value="HDc"/>
    <property type="match status" value="1"/>
</dbReference>
<dbReference type="InterPro" id="IPR003607">
    <property type="entry name" value="HD/PDEase_dom"/>
</dbReference>
<dbReference type="GO" id="GO:0003824">
    <property type="term" value="F:catalytic activity"/>
    <property type="evidence" value="ECO:0007669"/>
    <property type="project" value="InterPro"/>
</dbReference>
<dbReference type="InterPro" id="IPR023404">
    <property type="entry name" value="rSAM_horseshoe"/>
</dbReference>
<comment type="caution">
    <text evidence="2">The sequence shown here is derived from an EMBL/GenBank/DDBJ whole genome shotgun (WGS) entry which is preliminary data.</text>
</comment>
<dbReference type="SFLD" id="SFLDS00029">
    <property type="entry name" value="Radical_SAM"/>
    <property type="match status" value="1"/>
</dbReference>
<dbReference type="Gene3D" id="1.10.3210.10">
    <property type="entry name" value="Hypothetical protein af1432"/>
    <property type="match status" value="1"/>
</dbReference>
<accession>A0A9D1I4N2</accession>
<dbReference type="Proteomes" id="UP000824091">
    <property type="component" value="Unassembled WGS sequence"/>
</dbReference>
<feature type="domain" description="Radical SAM core" evidence="1">
    <location>
        <begin position="433"/>
        <end position="669"/>
    </location>
</feature>
<dbReference type="SUPFAM" id="SSF102114">
    <property type="entry name" value="Radical SAM enzymes"/>
    <property type="match status" value="1"/>
</dbReference>
<dbReference type="InterPro" id="IPR006674">
    <property type="entry name" value="HD_domain"/>
</dbReference>
<dbReference type="PROSITE" id="PS51918">
    <property type="entry name" value="RADICAL_SAM"/>
    <property type="match status" value="1"/>
</dbReference>
<reference evidence="2" key="2">
    <citation type="journal article" date="2021" name="PeerJ">
        <title>Extensive microbial diversity within the chicken gut microbiome revealed by metagenomics and culture.</title>
        <authorList>
            <person name="Gilroy R."/>
            <person name="Ravi A."/>
            <person name="Getino M."/>
            <person name="Pursley I."/>
            <person name="Horton D.L."/>
            <person name="Alikhan N.F."/>
            <person name="Baker D."/>
            <person name="Gharbi K."/>
            <person name="Hall N."/>
            <person name="Watson M."/>
            <person name="Adriaenssens E.M."/>
            <person name="Foster-Nyarko E."/>
            <person name="Jarju S."/>
            <person name="Secka A."/>
            <person name="Antonio M."/>
            <person name="Oren A."/>
            <person name="Chaudhuri R.R."/>
            <person name="La Ragione R."/>
            <person name="Hildebrand F."/>
            <person name="Pallen M.J."/>
        </authorList>
    </citation>
    <scope>NUCLEOTIDE SEQUENCE</scope>
    <source>
        <strain evidence="2">11300</strain>
    </source>
</reference>
<dbReference type="PANTHER" id="PTHR42731">
    <property type="entry name" value="SLL1084 PROTEIN"/>
    <property type="match status" value="1"/>
</dbReference>
<organism evidence="2 3">
    <name type="scientific">Candidatus Fimisoma avicola</name>
    <dbReference type="NCBI Taxonomy" id="2840826"/>
    <lineage>
        <taxon>Bacteria</taxon>
        <taxon>Bacillati</taxon>
        <taxon>Bacillota</taxon>
        <taxon>Clostridia</taxon>
        <taxon>Eubacteriales</taxon>
        <taxon>Candidatus Fimisoma</taxon>
    </lineage>
</organism>
<dbReference type="InterPro" id="IPR006638">
    <property type="entry name" value="Elp3/MiaA/NifB-like_rSAM"/>
</dbReference>
<dbReference type="SMART" id="SM00729">
    <property type="entry name" value="Elp3"/>
    <property type="match status" value="1"/>
</dbReference>
<evidence type="ECO:0000259" key="1">
    <source>
        <dbReference type="PROSITE" id="PS51918"/>
    </source>
</evidence>
<dbReference type="NCBIfam" id="TIGR03960">
    <property type="entry name" value="rSAM_fuse_unch"/>
    <property type="match status" value="1"/>
</dbReference>
<dbReference type="PANTHER" id="PTHR42731:SF1">
    <property type="entry name" value="RADICAL SAM DOMAIN PROTEIN"/>
    <property type="match status" value="1"/>
</dbReference>
<dbReference type="InterPro" id="IPR023862">
    <property type="entry name" value="CHP03960_rSAM"/>
</dbReference>
<dbReference type="SMART" id="SM00471">
    <property type="entry name" value="HDc"/>
    <property type="match status" value="1"/>
</dbReference>
<dbReference type="Pfam" id="PF04055">
    <property type="entry name" value="Radical_SAM"/>
    <property type="match status" value="1"/>
</dbReference>
<dbReference type="InterPro" id="IPR007197">
    <property type="entry name" value="rSAM"/>
</dbReference>
<dbReference type="Pfam" id="PF19864">
    <property type="entry name" value="Radical_SAM_N2"/>
    <property type="match status" value="1"/>
</dbReference>
<reference evidence="2" key="1">
    <citation type="submission" date="2020-10" db="EMBL/GenBank/DDBJ databases">
        <authorList>
            <person name="Gilroy R."/>
        </authorList>
    </citation>
    <scope>NUCLEOTIDE SEQUENCE</scope>
    <source>
        <strain evidence="2">11300</strain>
    </source>
</reference>
<dbReference type="Pfam" id="PF01966">
    <property type="entry name" value="HD"/>
    <property type="match status" value="1"/>
</dbReference>
<sequence>MNKRISDKEIQELYKKYQTPQRVTAHCRAVAKVAQGIAAELNKHGYDLDTDLVRSTSLVHDVARTWEDHALKGYEILHEMGYEDEAQIVKVHMTYPSFNPTDKLNECDIVCLADRLVREDRYVGLDRRIEYIIQKAKSGPNAEEHIKLILESKEKTGHLMDEIAAVTGISIDHMFDVSAKIKDRLDGILRQVEKPGRYVGGEINSVIKKDDEVRERFVFAFPDMYEIGMSYLGMQILYDAVNKREGLYCERVFAPAGDMKELMEKYDIPLFTLETKKPLKDADMIGFTLQYEMSYTTVLDMLQMAGIAIQSKDRTDEDPVIAAGGPCAFNPEPLADFIDLFLIGDGEDLLPEILKLHERCREDGLNKTQFLEKACKIGGVYVPAFYEPEYNKDGTIKKICKLNPEAPDVVRRHIIPDIEEADFPVKPIIPLIEAVHDRSVVETFRGCTRGCRFCQAGMIYRPVRERSKEKIMELAEKQIKNTGNDELSLLSLSTSDHSKFRELTLDLMEECRKANVSLSLPSLRIDNFAFEVLNKIQEYKKSGLTYAPEAGTQRLRNVINKGVTEDDIFTSVEQAIVLGWRRIKLYFMIGLPTETTADLDGIADIASKIIEINKKYNGPKGGAFRLTVSVSNFVPKADTPFQWEGQNTPEQFMEKHDYLENKLKIKGVTFNYHDSFTSVCEAVLARGDRRCGQALLAAHRLGCRLDGWGEYFSDERWKRAFEESNISPDFYAYRRRDEDEILPWDHIDCGVAKGFFLREKSNAYGQRVTPDCRIHCNGCGINQITECKLEGIYG</sequence>
<dbReference type="AlphaFoldDB" id="A0A9D1I4N2"/>
<name>A0A9D1I4N2_9FIRM</name>
<dbReference type="SUPFAM" id="SSF109604">
    <property type="entry name" value="HD-domain/PDEase-like"/>
    <property type="match status" value="1"/>
</dbReference>
<evidence type="ECO:0000313" key="3">
    <source>
        <dbReference type="Proteomes" id="UP000824091"/>
    </source>
</evidence>
<gene>
    <name evidence="2" type="ORF">IAD16_01695</name>
</gene>
<dbReference type="SFLD" id="SFLDG01082">
    <property type="entry name" value="B12-binding_domain_containing"/>
    <property type="match status" value="1"/>
</dbReference>